<accession>A0A5M6CVB8</accession>
<dbReference type="EMBL" id="VWOX01000021">
    <property type="protein sequence ID" value="KAA5539197.1"/>
    <property type="molecule type" value="Genomic_DNA"/>
</dbReference>
<proteinExistence type="predicted"/>
<evidence type="ECO:0000313" key="1">
    <source>
        <dbReference type="EMBL" id="KAA5539197.1"/>
    </source>
</evidence>
<gene>
    <name evidence="1" type="ORF">FYK55_25080</name>
</gene>
<protein>
    <submittedName>
        <fullName evidence="1">Uncharacterized protein</fullName>
    </submittedName>
</protein>
<reference evidence="1 2" key="1">
    <citation type="submission" date="2019-08" db="EMBL/GenBank/DDBJ databases">
        <authorList>
            <person name="Dhanesh K."/>
            <person name="Kumar G."/>
            <person name="Sasikala C."/>
            <person name="Venkata Ramana C."/>
        </authorList>
    </citation>
    <scope>NUCLEOTIDE SEQUENCE [LARGE SCALE GENOMIC DNA]</scope>
    <source>
        <strain evidence="1 2">JC645</strain>
    </source>
</reference>
<organism evidence="1 2">
    <name type="scientific">Roseiconus nitratireducens</name>
    <dbReference type="NCBI Taxonomy" id="2605748"/>
    <lineage>
        <taxon>Bacteria</taxon>
        <taxon>Pseudomonadati</taxon>
        <taxon>Planctomycetota</taxon>
        <taxon>Planctomycetia</taxon>
        <taxon>Pirellulales</taxon>
        <taxon>Pirellulaceae</taxon>
        <taxon>Roseiconus</taxon>
    </lineage>
</organism>
<keyword evidence="2" id="KW-1185">Reference proteome</keyword>
<dbReference type="RefSeq" id="WP_150079390.1">
    <property type="nucleotide sequence ID" value="NZ_VWOX01000021.1"/>
</dbReference>
<dbReference type="AlphaFoldDB" id="A0A5M6CVB8"/>
<name>A0A5M6CVB8_9BACT</name>
<comment type="caution">
    <text evidence="1">The sequence shown here is derived from an EMBL/GenBank/DDBJ whole genome shotgun (WGS) entry which is preliminary data.</text>
</comment>
<sequence>MSLIGWSAGDWAIYRKPKRSTAPGPRARNVMPATGGESYSYTVDKYWVVRDVLEGQRLRLQTRRGKRHEVSVDDPALRKPHFWECWLWRHRFLAVENSIQSAED</sequence>
<dbReference type="Proteomes" id="UP000324479">
    <property type="component" value="Unassembled WGS sequence"/>
</dbReference>
<evidence type="ECO:0000313" key="2">
    <source>
        <dbReference type="Proteomes" id="UP000324479"/>
    </source>
</evidence>